<keyword evidence="6" id="KW-0472">Membrane</keyword>
<feature type="transmembrane region" description="Helical" evidence="6">
    <location>
        <begin position="423"/>
        <end position="446"/>
    </location>
</feature>
<keyword evidence="1" id="KW-0808">Transferase</keyword>
<dbReference type="InterPro" id="IPR011009">
    <property type="entry name" value="Kinase-like_dom_sf"/>
</dbReference>
<dbReference type="PROSITE" id="PS50011">
    <property type="entry name" value="PROTEIN_KINASE_DOM"/>
    <property type="match status" value="1"/>
</dbReference>
<dbReference type="Gene3D" id="1.10.510.10">
    <property type="entry name" value="Transferase(Phosphotransferase) domain 1"/>
    <property type="match status" value="1"/>
</dbReference>
<dbReference type="RefSeq" id="XP_015657252.1">
    <property type="nucleotide sequence ID" value="XM_015804118.1"/>
</dbReference>
<keyword evidence="6" id="KW-0812">Transmembrane</keyword>
<dbReference type="OMA" id="WHIARCP"/>
<dbReference type="GeneID" id="26906195"/>
<dbReference type="SMART" id="SM00220">
    <property type="entry name" value="S_TKc"/>
    <property type="match status" value="1"/>
</dbReference>
<dbReference type="GO" id="GO:0005524">
    <property type="term" value="F:ATP binding"/>
    <property type="evidence" value="ECO:0007669"/>
    <property type="project" value="UniProtKB-KW"/>
</dbReference>
<evidence type="ECO:0000256" key="6">
    <source>
        <dbReference type="SAM" id="Phobius"/>
    </source>
</evidence>
<dbReference type="PANTHER" id="PTHR43289">
    <property type="entry name" value="MITOGEN-ACTIVATED PROTEIN KINASE KINASE KINASE 20-RELATED"/>
    <property type="match status" value="1"/>
</dbReference>
<proteinExistence type="predicted"/>
<dbReference type="Proteomes" id="UP000037923">
    <property type="component" value="Unassembled WGS sequence"/>
</dbReference>
<organism evidence="8 9">
    <name type="scientific">Leptomonas pyrrhocoris</name>
    <name type="common">Firebug parasite</name>
    <dbReference type="NCBI Taxonomy" id="157538"/>
    <lineage>
        <taxon>Eukaryota</taxon>
        <taxon>Discoba</taxon>
        <taxon>Euglenozoa</taxon>
        <taxon>Kinetoplastea</taxon>
        <taxon>Metakinetoplastina</taxon>
        <taxon>Trypanosomatida</taxon>
        <taxon>Trypanosomatidae</taxon>
        <taxon>Leishmaniinae</taxon>
        <taxon>Leptomonas</taxon>
    </lineage>
</organism>
<sequence length="1310" mass="142584">MKNARGPASTAANPLRSPQRLWVQRRPQQTETRKHSSVLHSIKRFVCRIDVCWTFFFFVLLVCVAATTTSITQIKISHTLLDNLHDVHALHITVLSKKLNQGNSRLVDMAAGYLALHADTPFQFRSEKTLSTLCTLLKMYDITIDFRFLAISSPERNESVACLHGDDKLGSVSQLYGWITENGVIPGVYLVNDSSNEFMRPLQPVYGGWPKSQYNLSRFISLMYHTSAVFPESAAYFNGSIEYIDYRTMWNSFDALPHIIYCTIPAGFLFRGLKLPDGVSVMDYVGVRVNGAGLLLTRTASSLTNITAAIFINATLTDEDPSVMSNNWGQQSVNDTEILSHLEDSHVRYLKVSNVSNPLMRAALRHVDLKALQQEGCNRTVDFQYRGAPATVTAIVVTTSHGLTLPMVFASSDAATAMPYRRIMNICNGATAIAVVLFTALFWLFVHRYMHQPLQRVSRRMLGNLRAGHRAHTREPHLQLFRLTEVHALLQAHRSTVERLREIDAFIPRDVQEQMAHGVRSPSRAAVHRAAPAPAGEAAGEAAGAGPSCGALLQQVSTLVYVTVRPCDDVPAPMRSPSTLAALAQQPHTRQRLASVVARAARAAELVNSGPFPTPAALEGFVAALHELSEEYGGTVHRLTPDSCVLHFGKAVRAHMTRGGGGGGGCGAAAAREQACAARDARNAMRFALALQRWVDRCGTPSMPDVRVLADTSEFICGQYRPTGSEQTLLVALGRDVQRKLGHVPASIGVRIAMTEETARLVRGGQAGCGAAGAVRQIPVEAFQVGRAGLNADVVILFEALPGPVRDDEAWRLYWVCCVRAFSCMVRGNYAGALSAYREVADISDLEPGLMPASLRREAARSDVTGGAVSVQAERLMRECERRVACGDVRLFYRERHVPLGIDALLCGVTPAGVVPETVEPRVAAEETGRSHGHPVHTESRRAPMPVPKATERRVVLLGDGGDAVKTVIGSTWDWFQDNNDLRWHVAARPHEYTPIALWNSRLPCLGEAGLLATMSFFPLRDVPPVVANAIRDAPVGPMSDALRSAVPVVGATPRQKAALHTLYRQHGQLQHPNLLVPLSYSTSVEGGVVVVWEYNSGGTLRELAARYYRIKPLTEARFMLDVASVLAYLHQHGVVHGGVSLDNVFVGADGACRLRGHCVDITKLKELFCVPRLCYVSPAMAAGAVPTPACDMFCYGLMGIELLSGAAAWKWAPVPEGQPQRSAEELSALMADAAQPFFDAVVAGRIMANTSIFSMPKHLVVYGSVNRSLLLECLSTDPPTRPSAAQVRNAIKLQLDRVGGGPNSDASDC</sequence>
<feature type="transmembrane region" description="Helical" evidence="6">
    <location>
        <begin position="387"/>
        <end position="411"/>
    </location>
</feature>
<gene>
    <name evidence="8" type="ORF">ABB37_05905</name>
</gene>
<dbReference type="PANTHER" id="PTHR43289:SF33">
    <property type="entry name" value="SERINE_THREONINE KINASE 31"/>
    <property type="match status" value="1"/>
</dbReference>
<keyword evidence="6" id="KW-1133">Transmembrane helix</keyword>
<keyword evidence="4" id="KW-0067">ATP-binding</keyword>
<evidence type="ECO:0000256" key="2">
    <source>
        <dbReference type="ARBA" id="ARBA00022741"/>
    </source>
</evidence>
<dbReference type="SUPFAM" id="SSF56112">
    <property type="entry name" value="Protein kinase-like (PK-like)"/>
    <property type="match status" value="1"/>
</dbReference>
<keyword evidence="9" id="KW-1185">Reference proteome</keyword>
<feature type="domain" description="Protein kinase" evidence="7">
    <location>
        <begin position="1003"/>
        <end position="1294"/>
    </location>
</feature>
<feature type="region of interest" description="Disordered" evidence="5">
    <location>
        <begin position="925"/>
        <end position="946"/>
    </location>
</feature>
<dbReference type="EMBL" id="LGTL01000012">
    <property type="protein sequence ID" value="KPA78813.1"/>
    <property type="molecule type" value="Genomic_DNA"/>
</dbReference>
<dbReference type="VEuPathDB" id="TriTrypDB:LpyrH10_12_0830"/>
<keyword evidence="3" id="KW-0418">Kinase</keyword>
<reference evidence="8 9" key="1">
    <citation type="submission" date="2015-07" db="EMBL/GenBank/DDBJ databases">
        <title>High-quality genome of monoxenous trypanosomatid Leptomonas pyrrhocoris.</title>
        <authorList>
            <person name="Flegontov P."/>
            <person name="Butenko A."/>
            <person name="Firsov S."/>
            <person name="Vlcek C."/>
            <person name="Logacheva M.D."/>
            <person name="Field M."/>
            <person name="Filatov D."/>
            <person name="Flegontova O."/>
            <person name="Gerasimov E."/>
            <person name="Jackson A.P."/>
            <person name="Kelly S."/>
            <person name="Opperdoes F."/>
            <person name="O'Reilly A."/>
            <person name="Votypka J."/>
            <person name="Yurchenko V."/>
            <person name="Lukes J."/>
        </authorList>
    </citation>
    <scope>NUCLEOTIDE SEQUENCE [LARGE SCALE GENOMIC DNA]</scope>
    <source>
        <strain evidence="8">H10</strain>
    </source>
</reference>
<feature type="region of interest" description="Disordered" evidence="5">
    <location>
        <begin position="1"/>
        <end position="29"/>
    </location>
</feature>
<evidence type="ECO:0000256" key="4">
    <source>
        <dbReference type="ARBA" id="ARBA00022840"/>
    </source>
</evidence>
<evidence type="ECO:0000313" key="9">
    <source>
        <dbReference type="Proteomes" id="UP000037923"/>
    </source>
</evidence>
<protein>
    <recommendedName>
        <fullName evidence="7">Protein kinase domain-containing protein</fullName>
    </recommendedName>
</protein>
<feature type="transmembrane region" description="Helical" evidence="6">
    <location>
        <begin position="51"/>
        <end position="71"/>
    </location>
</feature>
<dbReference type="InterPro" id="IPR000719">
    <property type="entry name" value="Prot_kinase_dom"/>
</dbReference>
<evidence type="ECO:0000313" key="8">
    <source>
        <dbReference type="EMBL" id="KPA78813.1"/>
    </source>
</evidence>
<evidence type="ECO:0000256" key="5">
    <source>
        <dbReference type="SAM" id="MobiDB-lite"/>
    </source>
</evidence>
<keyword evidence="2" id="KW-0547">Nucleotide-binding</keyword>
<dbReference type="Pfam" id="PF00069">
    <property type="entry name" value="Pkinase"/>
    <property type="match status" value="1"/>
</dbReference>
<accession>A0A0M9FYX3</accession>
<dbReference type="OrthoDB" id="258103at2759"/>
<evidence type="ECO:0000259" key="7">
    <source>
        <dbReference type="PROSITE" id="PS50011"/>
    </source>
</evidence>
<dbReference type="GO" id="GO:0004674">
    <property type="term" value="F:protein serine/threonine kinase activity"/>
    <property type="evidence" value="ECO:0007669"/>
    <property type="project" value="TreeGrafter"/>
</dbReference>
<name>A0A0M9FYX3_LEPPY</name>
<evidence type="ECO:0000256" key="3">
    <source>
        <dbReference type="ARBA" id="ARBA00022777"/>
    </source>
</evidence>
<evidence type="ECO:0000256" key="1">
    <source>
        <dbReference type="ARBA" id="ARBA00022679"/>
    </source>
</evidence>
<comment type="caution">
    <text evidence="8">The sequence shown here is derived from an EMBL/GenBank/DDBJ whole genome shotgun (WGS) entry which is preliminary data.</text>
</comment>
<feature type="compositionally biased region" description="Basic and acidic residues" evidence="5">
    <location>
        <begin position="925"/>
        <end position="942"/>
    </location>
</feature>